<reference evidence="4" key="1">
    <citation type="submission" date="2017-09" db="EMBL/GenBank/DDBJ databases">
        <title>Depth-based differentiation of microbial function through sediment-hosted aquifers and enrichment of novel symbionts in the deep terrestrial subsurface.</title>
        <authorList>
            <person name="Probst A.J."/>
            <person name="Ladd B."/>
            <person name="Jarett J.K."/>
            <person name="Geller-Mcgrath D.E."/>
            <person name="Sieber C.M.K."/>
            <person name="Emerson J.B."/>
            <person name="Anantharaman K."/>
            <person name="Thomas B.C."/>
            <person name="Malmstrom R."/>
            <person name="Stieglmeier M."/>
            <person name="Klingl A."/>
            <person name="Woyke T."/>
            <person name="Ryan C.M."/>
            <person name="Banfield J.F."/>
        </authorList>
    </citation>
    <scope>NUCLEOTIDE SEQUENCE [LARGE SCALE GENOMIC DNA]</scope>
</reference>
<dbReference type="Pfam" id="PF09917">
    <property type="entry name" value="DUF2147"/>
    <property type="match status" value="1"/>
</dbReference>
<evidence type="ECO:0000313" key="4">
    <source>
        <dbReference type="Proteomes" id="UP000229344"/>
    </source>
</evidence>
<dbReference type="InterPro" id="IPR019223">
    <property type="entry name" value="DUF2147"/>
</dbReference>
<protein>
    <recommendedName>
        <fullName evidence="2">DUF2147 domain-containing protein</fullName>
    </recommendedName>
</protein>
<feature type="signal peptide" evidence="1">
    <location>
        <begin position="1"/>
        <end position="21"/>
    </location>
</feature>
<dbReference type="Proteomes" id="UP000229344">
    <property type="component" value="Unassembled WGS sequence"/>
</dbReference>
<sequence length="137" mass="15347">MAMKRIAILLTLCLLSNSVQASDDPSEIYGFWATEDNGRIEIRPCANNVGTLCGIIHDADTDAASLKRNGHVLLEEFIYSGDRSWKKGLIHDPEGGGTYNGKLYLLDKDTVKLKGCAWIFCGSKIWTRIHEEESRMR</sequence>
<evidence type="ECO:0000313" key="3">
    <source>
        <dbReference type="EMBL" id="PIR84325.1"/>
    </source>
</evidence>
<feature type="domain" description="DUF2147" evidence="2">
    <location>
        <begin position="30"/>
        <end position="128"/>
    </location>
</feature>
<evidence type="ECO:0000259" key="2">
    <source>
        <dbReference type="Pfam" id="PF09917"/>
    </source>
</evidence>
<dbReference type="AlphaFoldDB" id="A0A2H0UEX4"/>
<dbReference type="PANTHER" id="PTHR36919">
    <property type="entry name" value="BLR1215 PROTEIN"/>
    <property type="match status" value="1"/>
</dbReference>
<name>A0A2H0UEX4_9BACT</name>
<evidence type="ECO:0000256" key="1">
    <source>
        <dbReference type="SAM" id="SignalP"/>
    </source>
</evidence>
<accession>A0A2H0UEX4</accession>
<feature type="chain" id="PRO_5013581005" description="DUF2147 domain-containing protein" evidence="1">
    <location>
        <begin position="22"/>
        <end position="137"/>
    </location>
</feature>
<dbReference type="EMBL" id="PFBI01000006">
    <property type="protein sequence ID" value="PIR84325.1"/>
    <property type="molecule type" value="Genomic_DNA"/>
</dbReference>
<dbReference type="Gene3D" id="2.40.128.520">
    <property type="match status" value="1"/>
</dbReference>
<dbReference type="PANTHER" id="PTHR36919:SF2">
    <property type="entry name" value="BLL6627 PROTEIN"/>
    <property type="match status" value="1"/>
</dbReference>
<proteinExistence type="predicted"/>
<comment type="caution">
    <text evidence="3">The sequence shown here is derived from an EMBL/GenBank/DDBJ whole genome shotgun (WGS) entry which is preliminary data.</text>
</comment>
<organism evidence="3 4">
    <name type="scientific">Candidatus Kaiserbacteria bacterium CG10_big_fil_rev_8_21_14_0_10_47_16</name>
    <dbReference type="NCBI Taxonomy" id="1974608"/>
    <lineage>
        <taxon>Bacteria</taxon>
        <taxon>Candidatus Kaiseribacteriota</taxon>
    </lineage>
</organism>
<gene>
    <name evidence="3" type="ORF">COU16_01885</name>
</gene>
<keyword evidence="1" id="KW-0732">Signal</keyword>